<evidence type="ECO:0000256" key="2">
    <source>
        <dbReference type="PROSITE-ProRule" id="PRU00285"/>
    </source>
</evidence>
<name>A0AAN6D3M9_9ASCO</name>
<protein>
    <recommendedName>
        <fullName evidence="5">SHSP domain-containing protein</fullName>
    </recommendedName>
</protein>
<dbReference type="CDD" id="cd06464">
    <property type="entry name" value="ACD_sHsps-like"/>
    <property type="match status" value="1"/>
</dbReference>
<feature type="compositionally biased region" description="Basic and acidic residues" evidence="4">
    <location>
        <begin position="106"/>
        <end position="121"/>
    </location>
</feature>
<evidence type="ECO:0000313" key="8">
    <source>
        <dbReference type="Proteomes" id="UP000697297"/>
    </source>
</evidence>
<keyword evidence="1" id="KW-0346">Stress response</keyword>
<evidence type="ECO:0000256" key="4">
    <source>
        <dbReference type="SAM" id="MobiDB-lite"/>
    </source>
</evidence>
<keyword evidence="8" id="KW-1185">Reference proteome</keyword>
<feature type="domain" description="SHSP" evidence="5">
    <location>
        <begin position="139"/>
        <end position="256"/>
    </location>
</feature>
<dbReference type="SUPFAM" id="SSF49764">
    <property type="entry name" value="HSP20-like chaperones"/>
    <property type="match status" value="1"/>
</dbReference>
<feature type="compositionally biased region" description="Basic and acidic residues" evidence="4">
    <location>
        <begin position="247"/>
        <end position="264"/>
    </location>
</feature>
<comment type="similarity">
    <text evidence="2 3">Belongs to the small heat shock protein (HSP20) family.</text>
</comment>
<dbReference type="Proteomes" id="UP000738402">
    <property type="component" value="Unassembled WGS sequence"/>
</dbReference>
<dbReference type="PANTHER" id="PTHR11527">
    <property type="entry name" value="HEAT-SHOCK PROTEIN 20 FAMILY MEMBER"/>
    <property type="match status" value="1"/>
</dbReference>
<proteinExistence type="inferred from homology"/>
<dbReference type="InterPro" id="IPR031107">
    <property type="entry name" value="Small_HSP"/>
</dbReference>
<dbReference type="InterPro" id="IPR008978">
    <property type="entry name" value="HSP20-like_chaperone"/>
</dbReference>
<evidence type="ECO:0000256" key="1">
    <source>
        <dbReference type="ARBA" id="ARBA00023016"/>
    </source>
</evidence>
<dbReference type="Gene3D" id="2.60.40.790">
    <property type="match status" value="1"/>
</dbReference>
<dbReference type="Pfam" id="PF00011">
    <property type="entry name" value="HSP20"/>
    <property type="match status" value="1"/>
</dbReference>
<evidence type="ECO:0000313" key="7">
    <source>
        <dbReference type="EMBL" id="KAG7763246.1"/>
    </source>
</evidence>
<reference evidence="6 8" key="1">
    <citation type="journal article" date="2021" name="G3 (Bethesda)">
        <title>Genomic diversity, chromosomal rearrangements, and interspecies hybridization in the ogataea polymorpha species complex.</title>
        <authorList>
            <person name="Hanson S.J."/>
            <person name="Cinneide E.O."/>
            <person name="Salzberg L.I."/>
            <person name="Wolfe K.H."/>
            <person name="McGowan J."/>
            <person name="Fitzpatrick D.A."/>
            <person name="Matlin K."/>
        </authorList>
    </citation>
    <scope>NUCLEOTIDE SEQUENCE</scope>
    <source>
        <strain evidence="7">81-436-3</strain>
        <strain evidence="6">83-405-1</strain>
    </source>
</reference>
<evidence type="ECO:0000256" key="3">
    <source>
        <dbReference type="RuleBase" id="RU003616"/>
    </source>
</evidence>
<gene>
    <name evidence="6" type="ORF">KL933_003625</name>
    <name evidence="7" type="ORF">KL946_004062</name>
</gene>
<accession>A0AAN6D3M9</accession>
<dbReference type="AlphaFoldDB" id="A0AAN6D3M9"/>
<feature type="region of interest" description="Disordered" evidence="4">
    <location>
        <begin position="239"/>
        <end position="264"/>
    </location>
</feature>
<dbReference type="Proteomes" id="UP000697297">
    <property type="component" value="Unassembled WGS sequence"/>
</dbReference>
<evidence type="ECO:0000313" key="9">
    <source>
        <dbReference type="Proteomes" id="UP000738402"/>
    </source>
</evidence>
<evidence type="ECO:0000259" key="5">
    <source>
        <dbReference type="PROSITE" id="PS01031"/>
    </source>
</evidence>
<evidence type="ECO:0000313" key="6">
    <source>
        <dbReference type="EMBL" id="KAG7726183.1"/>
    </source>
</evidence>
<dbReference type="EMBL" id="JAHLUH010000010">
    <property type="protein sequence ID" value="KAG7726183.1"/>
    <property type="molecule type" value="Genomic_DNA"/>
</dbReference>
<organism evidence="6 9">
    <name type="scientific">Ogataea haglerorum</name>
    <dbReference type="NCBI Taxonomy" id="1937702"/>
    <lineage>
        <taxon>Eukaryota</taxon>
        <taxon>Fungi</taxon>
        <taxon>Dikarya</taxon>
        <taxon>Ascomycota</taxon>
        <taxon>Saccharomycotina</taxon>
        <taxon>Pichiomycetes</taxon>
        <taxon>Pichiales</taxon>
        <taxon>Pichiaceae</taxon>
        <taxon>Ogataea</taxon>
    </lineage>
</organism>
<dbReference type="InterPro" id="IPR002068">
    <property type="entry name" value="A-crystallin/Hsp20_dom"/>
</dbReference>
<dbReference type="EMBL" id="JAHLUN010000011">
    <property type="protein sequence ID" value="KAG7763246.1"/>
    <property type="molecule type" value="Genomic_DNA"/>
</dbReference>
<dbReference type="PROSITE" id="PS01031">
    <property type="entry name" value="SHSP"/>
    <property type="match status" value="1"/>
</dbReference>
<sequence length="264" mass="29069">MCCEGAKAKTVSKEYAGRLPRAPAGTIGQAIGVAGAGINLAWRWPHCNPEISLSTSLSESANDMSYYNDPFYSFFENINQEVAQLNNLFNDPFFRSSVASSAPGNRRLENKKGGNEGKEVARPSNQTSGPWDLFRPFAFFDDGFAPPVDIHDNDDSYDVTVAIPGAPKDKVTIDYNTKTNELIVKGEIPERETTKTKANNTYTERTVGKFSRVLKLPVKVDGDKIQAKFENGLLNLTVPKSGEEDEGLRRIEISSSESYDKKSA</sequence>
<comment type="caution">
    <text evidence="6">The sequence shown here is derived from an EMBL/GenBank/DDBJ whole genome shotgun (WGS) entry which is preliminary data.</text>
</comment>
<feature type="region of interest" description="Disordered" evidence="4">
    <location>
        <begin position="100"/>
        <end position="128"/>
    </location>
</feature>